<dbReference type="EMBL" id="JABSTQ010010417">
    <property type="protein sequence ID" value="KAG0421125.1"/>
    <property type="molecule type" value="Genomic_DNA"/>
</dbReference>
<reference evidence="1 2" key="1">
    <citation type="journal article" date="2020" name="Cell">
        <title>Large-Scale Comparative Analyses of Tick Genomes Elucidate Their Genetic Diversity and Vector Capacities.</title>
        <authorList>
            <consortium name="Tick Genome and Microbiome Consortium (TIGMIC)"/>
            <person name="Jia N."/>
            <person name="Wang J."/>
            <person name="Shi W."/>
            <person name="Du L."/>
            <person name="Sun Y."/>
            <person name="Zhan W."/>
            <person name="Jiang J.F."/>
            <person name="Wang Q."/>
            <person name="Zhang B."/>
            <person name="Ji P."/>
            <person name="Bell-Sakyi L."/>
            <person name="Cui X.M."/>
            <person name="Yuan T.T."/>
            <person name="Jiang B.G."/>
            <person name="Yang W.F."/>
            <person name="Lam T.T."/>
            <person name="Chang Q.C."/>
            <person name="Ding S.J."/>
            <person name="Wang X.J."/>
            <person name="Zhu J.G."/>
            <person name="Ruan X.D."/>
            <person name="Zhao L."/>
            <person name="Wei J.T."/>
            <person name="Ye R.Z."/>
            <person name="Que T.C."/>
            <person name="Du C.H."/>
            <person name="Zhou Y.H."/>
            <person name="Cheng J.X."/>
            <person name="Dai P.F."/>
            <person name="Guo W.B."/>
            <person name="Han X.H."/>
            <person name="Huang E.J."/>
            <person name="Li L.F."/>
            <person name="Wei W."/>
            <person name="Gao Y.C."/>
            <person name="Liu J.Z."/>
            <person name="Shao H.Z."/>
            <person name="Wang X."/>
            <person name="Wang C.C."/>
            <person name="Yang T.C."/>
            <person name="Huo Q.B."/>
            <person name="Li W."/>
            <person name="Chen H.Y."/>
            <person name="Chen S.E."/>
            <person name="Zhou L.G."/>
            <person name="Ni X.B."/>
            <person name="Tian J.H."/>
            <person name="Sheng Y."/>
            <person name="Liu T."/>
            <person name="Pan Y.S."/>
            <person name="Xia L.Y."/>
            <person name="Li J."/>
            <person name="Zhao F."/>
            <person name="Cao W.C."/>
        </authorList>
    </citation>
    <scope>NUCLEOTIDE SEQUENCE [LARGE SCALE GENOMIC DNA]</scope>
    <source>
        <strain evidence="1">Iper-2018</strain>
    </source>
</reference>
<accession>A0AC60PL90</accession>
<protein>
    <submittedName>
        <fullName evidence="1">Uncharacterized protein</fullName>
    </submittedName>
</protein>
<comment type="caution">
    <text evidence="1">The sequence shown here is derived from an EMBL/GenBank/DDBJ whole genome shotgun (WGS) entry which is preliminary data.</text>
</comment>
<dbReference type="Proteomes" id="UP000805193">
    <property type="component" value="Unassembled WGS sequence"/>
</dbReference>
<name>A0AC60PL90_IXOPE</name>
<proteinExistence type="predicted"/>
<gene>
    <name evidence="1" type="ORF">HPB47_003002</name>
</gene>
<evidence type="ECO:0000313" key="2">
    <source>
        <dbReference type="Proteomes" id="UP000805193"/>
    </source>
</evidence>
<sequence length="92" mass="9726">MFPPSANVFRKPRPATPRFDGVSSSAVYTGVVTGPIPSRARRADHSGISGRPSTAPKPVWRINTGTGGMPRLPVGGLDELPDDETTMAAEPR</sequence>
<keyword evidence="2" id="KW-1185">Reference proteome</keyword>
<evidence type="ECO:0000313" key="1">
    <source>
        <dbReference type="EMBL" id="KAG0421125.1"/>
    </source>
</evidence>
<organism evidence="1 2">
    <name type="scientific">Ixodes persulcatus</name>
    <name type="common">Taiga tick</name>
    <dbReference type="NCBI Taxonomy" id="34615"/>
    <lineage>
        <taxon>Eukaryota</taxon>
        <taxon>Metazoa</taxon>
        <taxon>Ecdysozoa</taxon>
        <taxon>Arthropoda</taxon>
        <taxon>Chelicerata</taxon>
        <taxon>Arachnida</taxon>
        <taxon>Acari</taxon>
        <taxon>Parasitiformes</taxon>
        <taxon>Ixodida</taxon>
        <taxon>Ixodoidea</taxon>
        <taxon>Ixodidae</taxon>
        <taxon>Ixodinae</taxon>
        <taxon>Ixodes</taxon>
    </lineage>
</organism>